<dbReference type="RefSeq" id="WP_213555113.1">
    <property type="nucleotide sequence ID" value="NZ_JBHXAJ010000022.1"/>
</dbReference>
<protein>
    <recommendedName>
        <fullName evidence="3">DUF3298 domain-containing protein</fullName>
    </recommendedName>
</protein>
<evidence type="ECO:0000313" key="1">
    <source>
        <dbReference type="EMBL" id="QVI19077.1"/>
    </source>
</evidence>
<keyword evidence="2" id="KW-1185">Reference proteome</keyword>
<reference evidence="1 2" key="1">
    <citation type="submission" date="2021-04" db="EMBL/GenBank/DDBJ databases">
        <title>Nocardia tengchongensis.</title>
        <authorList>
            <person name="Zhuang k."/>
            <person name="Ran Y."/>
            <person name="Li W."/>
        </authorList>
    </citation>
    <scope>NUCLEOTIDE SEQUENCE [LARGE SCALE GENOMIC DNA]</scope>
    <source>
        <strain evidence="1 2">CFH S0057</strain>
    </source>
</reference>
<accession>A0ABX8CI52</accession>
<name>A0ABX8CI52_9NOCA</name>
<evidence type="ECO:0000313" key="2">
    <source>
        <dbReference type="Proteomes" id="UP000683310"/>
    </source>
</evidence>
<sequence length="220" mass="24234">MDLQPVVDSSEPLTHRGRWFIAAQCVRGESTWVTDHRDQWLENGIPAMQVDRAAEFERRWGGLILPPSLEYDGGPKMLIGSMPRGRVDRVGWFVAGPQRVSTAFAFMIGPAGEFGIDGDRWVPLHASIEGWIESLALAYHAADYAQQISTIRGDAIDELPLSDFEPVTEVCGLADTWWRGPDSLIAVYTGGAECFGAPRLRVARVYAGLDEWGLRGMSGS</sequence>
<dbReference type="EMBL" id="CP074371">
    <property type="protein sequence ID" value="QVI19077.1"/>
    <property type="molecule type" value="Genomic_DNA"/>
</dbReference>
<organism evidence="1 2">
    <name type="scientific">Nocardia tengchongensis</name>
    <dbReference type="NCBI Taxonomy" id="2055889"/>
    <lineage>
        <taxon>Bacteria</taxon>
        <taxon>Bacillati</taxon>
        <taxon>Actinomycetota</taxon>
        <taxon>Actinomycetes</taxon>
        <taxon>Mycobacteriales</taxon>
        <taxon>Nocardiaceae</taxon>
        <taxon>Nocardia</taxon>
    </lineage>
</organism>
<dbReference type="Proteomes" id="UP000683310">
    <property type="component" value="Chromosome"/>
</dbReference>
<proteinExistence type="predicted"/>
<gene>
    <name evidence="1" type="ORF">KHQ06_21695</name>
</gene>
<evidence type="ECO:0008006" key="3">
    <source>
        <dbReference type="Google" id="ProtNLM"/>
    </source>
</evidence>